<dbReference type="InterPro" id="IPR053905">
    <property type="entry name" value="EF-G-like_DII"/>
</dbReference>
<dbReference type="EMBL" id="QPJY01000008">
    <property type="protein sequence ID" value="RCX28072.1"/>
    <property type="molecule type" value="Genomic_DNA"/>
</dbReference>
<dbReference type="InterPro" id="IPR003593">
    <property type="entry name" value="AAA+_ATPase"/>
</dbReference>
<dbReference type="CDD" id="cd16262">
    <property type="entry name" value="EFG_III"/>
    <property type="match status" value="1"/>
</dbReference>
<evidence type="ECO:0000256" key="1">
    <source>
        <dbReference type="ARBA" id="ARBA00017872"/>
    </source>
</evidence>
<dbReference type="InterPro" id="IPR027417">
    <property type="entry name" value="P-loop_NTPase"/>
</dbReference>
<dbReference type="Gene3D" id="3.30.230.10">
    <property type="match status" value="1"/>
</dbReference>
<accession>A0A369C277</accession>
<dbReference type="Pfam" id="PF03764">
    <property type="entry name" value="EFG_IV"/>
    <property type="match status" value="1"/>
</dbReference>
<dbReference type="CDD" id="cd04170">
    <property type="entry name" value="EF-G_bact"/>
    <property type="match status" value="1"/>
</dbReference>
<dbReference type="SMART" id="SM00889">
    <property type="entry name" value="EFG_IV"/>
    <property type="match status" value="1"/>
</dbReference>
<keyword evidence="2" id="KW-0547">Nucleotide-binding</keyword>
<dbReference type="Gene3D" id="3.30.70.870">
    <property type="entry name" value="Elongation Factor G (Translational Gtpase), domain 3"/>
    <property type="match status" value="1"/>
</dbReference>
<evidence type="ECO:0000256" key="4">
    <source>
        <dbReference type="ARBA" id="ARBA00022917"/>
    </source>
</evidence>
<dbReference type="Pfam" id="PF22042">
    <property type="entry name" value="EF-G_D2"/>
    <property type="match status" value="1"/>
</dbReference>
<dbReference type="SMART" id="SM00382">
    <property type="entry name" value="AAA"/>
    <property type="match status" value="1"/>
</dbReference>
<dbReference type="InterPro" id="IPR014721">
    <property type="entry name" value="Ribsml_uS5_D2-typ_fold_subgr"/>
</dbReference>
<dbReference type="Pfam" id="PF14492">
    <property type="entry name" value="EFG_III"/>
    <property type="match status" value="1"/>
</dbReference>
<dbReference type="CDD" id="cd01434">
    <property type="entry name" value="EFG_mtEFG1_IV"/>
    <property type="match status" value="1"/>
</dbReference>
<dbReference type="PANTHER" id="PTHR43261:SF6">
    <property type="entry name" value="ELONGATION FACTOR G-LIKE PROTEIN"/>
    <property type="match status" value="1"/>
</dbReference>
<dbReference type="SUPFAM" id="SSF52540">
    <property type="entry name" value="P-loop containing nucleoside triphosphate hydrolases"/>
    <property type="match status" value="1"/>
</dbReference>
<evidence type="ECO:0000313" key="9">
    <source>
        <dbReference type="Proteomes" id="UP000252707"/>
    </source>
</evidence>
<dbReference type="SUPFAM" id="SSF54211">
    <property type="entry name" value="Ribosomal protein S5 domain 2-like"/>
    <property type="match status" value="1"/>
</dbReference>
<sequence length="680" mass="74245">MPGYTTENIRNIALLGHSGSGKTTLAEALLHRFGAIEAPGNVSKGTTVSDSSPQEKTLGHSIDSAVASFDSGGYHINIIDTPGFLDFLGRTKSVLPAVETIAVVVNAQVGIEPMTRRVMNYAAERRLCRMIIVNQIDAPGVDLAGLMDHLRDSFGAECLPINLPAPGHGSVVDCFFNPDGESAFSSVAEAHTAIIDQVVEVDEDLMALYLEQGQDLSPDQLHEPFEKALREGHLVPVAFVSATTGAGLDALQQLFVELMPNPLEGNPRPFVKGWDEAAAPFTTVPDPDRHVVAHVFKVTMDPFMGKVATFRIHQGTITPNSQMFIGDGRKPFKAGHLYRPFGKELREMERGIPGDICAVTKVDDIHFDAVLHDSHDEDLIHLKPLEFPEPMYGLAIEPTRRGDEQKLSDALHKLSEEDPCFRVEHNSVTNETVIRGLGELHLRIALERMRDRFNVEVDTRTPRIAYRETITAASEGHYRHKKQTGGAGQFGEVFLRVRPLERGEGFRFVNAVVGGAIPTNLIPAVEKGIRQALETGIIAGYALHDLEVTVYDGKYHPVDSKEVAFVTAGKKAFQEAVKQARPVVLEPMVNIHITTPDSAIGAIAGGLSSKRGRVNSTDTISDGQAVIHGMAPLAELGDYQTELKSVTGGQGSYTMELSHYDPVPFDIQQRLMAEFQPQED</sequence>
<dbReference type="GO" id="GO:0005525">
    <property type="term" value="F:GTP binding"/>
    <property type="evidence" value="ECO:0007669"/>
    <property type="project" value="UniProtKB-KW"/>
</dbReference>
<dbReference type="PANTHER" id="PTHR43261">
    <property type="entry name" value="TRANSLATION ELONGATION FACTOR G-RELATED"/>
    <property type="match status" value="1"/>
</dbReference>
<dbReference type="OrthoDB" id="9804431at2"/>
<dbReference type="SUPFAM" id="SSF54980">
    <property type="entry name" value="EF-G C-terminal domain-like"/>
    <property type="match status" value="2"/>
</dbReference>
<feature type="domain" description="Tr-type G" evidence="7">
    <location>
        <begin position="7"/>
        <end position="263"/>
    </location>
</feature>
<dbReference type="InterPro" id="IPR035647">
    <property type="entry name" value="EFG_III/V"/>
</dbReference>
<dbReference type="Proteomes" id="UP000252707">
    <property type="component" value="Unassembled WGS sequence"/>
</dbReference>
<organism evidence="8 9">
    <name type="scientific">Thioalbus denitrificans</name>
    <dbReference type="NCBI Taxonomy" id="547122"/>
    <lineage>
        <taxon>Bacteria</taxon>
        <taxon>Pseudomonadati</taxon>
        <taxon>Pseudomonadota</taxon>
        <taxon>Gammaproteobacteria</taxon>
        <taxon>Chromatiales</taxon>
        <taxon>Ectothiorhodospiraceae</taxon>
        <taxon>Thioalbus</taxon>
    </lineage>
</organism>
<dbReference type="NCBIfam" id="NF009381">
    <property type="entry name" value="PRK12740.1-5"/>
    <property type="match status" value="1"/>
</dbReference>
<dbReference type="NCBIfam" id="NF009891">
    <property type="entry name" value="PRK13351.1-1"/>
    <property type="match status" value="1"/>
</dbReference>
<dbReference type="SUPFAM" id="SSF50447">
    <property type="entry name" value="Translation proteins"/>
    <property type="match status" value="1"/>
</dbReference>
<dbReference type="AlphaFoldDB" id="A0A369C277"/>
<dbReference type="InterPro" id="IPR005225">
    <property type="entry name" value="Small_GTP-bd"/>
</dbReference>
<proteinExistence type="predicted"/>
<reference evidence="8 9" key="1">
    <citation type="submission" date="2018-07" db="EMBL/GenBank/DDBJ databases">
        <title>Genomic Encyclopedia of Type Strains, Phase IV (KMG-IV): sequencing the most valuable type-strain genomes for metagenomic binning, comparative biology and taxonomic classification.</title>
        <authorList>
            <person name="Goeker M."/>
        </authorList>
    </citation>
    <scope>NUCLEOTIDE SEQUENCE [LARGE SCALE GENOMIC DNA]</scope>
    <source>
        <strain evidence="8 9">DSM 26407</strain>
    </source>
</reference>
<dbReference type="FunFam" id="3.30.70.870:FF:000002">
    <property type="entry name" value="Translation elongation factor 2"/>
    <property type="match status" value="1"/>
</dbReference>
<dbReference type="InterPro" id="IPR005517">
    <property type="entry name" value="Transl_elong_EFG/EF2_IV"/>
</dbReference>
<evidence type="ECO:0000256" key="5">
    <source>
        <dbReference type="ARBA" id="ARBA00023134"/>
    </source>
</evidence>
<gene>
    <name evidence="8" type="ORF">DFQ59_108100</name>
</gene>
<dbReference type="FunFam" id="3.30.70.240:FF:000001">
    <property type="entry name" value="Elongation factor G"/>
    <property type="match status" value="1"/>
</dbReference>
<keyword evidence="4" id="KW-0648">Protein biosynthesis</keyword>
<dbReference type="GO" id="GO:0003746">
    <property type="term" value="F:translation elongation factor activity"/>
    <property type="evidence" value="ECO:0007669"/>
    <property type="project" value="UniProtKB-KW"/>
</dbReference>
<dbReference type="InterPro" id="IPR009022">
    <property type="entry name" value="EFG_III"/>
</dbReference>
<dbReference type="RefSeq" id="WP_114280490.1">
    <property type="nucleotide sequence ID" value="NZ_QPJY01000008.1"/>
</dbReference>
<dbReference type="InterPro" id="IPR020568">
    <property type="entry name" value="Ribosomal_Su5_D2-typ_SF"/>
</dbReference>
<dbReference type="Pfam" id="PF00009">
    <property type="entry name" value="GTP_EFTU"/>
    <property type="match status" value="1"/>
</dbReference>
<protein>
    <recommendedName>
        <fullName evidence="1">Elongation factor G</fullName>
    </recommendedName>
</protein>
<dbReference type="InterPro" id="IPR041095">
    <property type="entry name" value="EFG_II"/>
</dbReference>
<dbReference type="GO" id="GO:0032790">
    <property type="term" value="P:ribosome disassembly"/>
    <property type="evidence" value="ECO:0007669"/>
    <property type="project" value="TreeGrafter"/>
</dbReference>
<dbReference type="InterPro" id="IPR000640">
    <property type="entry name" value="EFG_V-like"/>
</dbReference>
<dbReference type="Gene3D" id="2.40.30.10">
    <property type="entry name" value="Translation factors"/>
    <property type="match status" value="1"/>
</dbReference>
<keyword evidence="9" id="KW-1185">Reference proteome</keyword>
<dbReference type="FunFam" id="3.30.230.10:FF:000003">
    <property type="entry name" value="Elongation factor G"/>
    <property type="match status" value="1"/>
</dbReference>
<dbReference type="InterPro" id="IPR035649">
    <property type="entry name" value="EFG_V"/>
</dbReference>
<dbReference type="GO" id="GO:0097216">
    <property type="term" value="F:guanosine tetraphosphate binding"/>
    <property type="evidence" value="ECO:0007669"/>
    <property type="project" value="UniProtKB-ARBA"/>
</dbReference>
<dbReference type="NCBIfam" id="TIGR00231">
    <property type="entry name" value="small_GTP"/>
    <property type="match status" value="1"/>
</dbReference>
<comment type="function">
    <text evidence="6">Catalyzes the GTP-dependent ribosomal translocation step during translation elongation. During this step, the ribosome changes from the pre-translocational (PRE) to the post-translocational (POST) state as the newly formed A-site-bound peptidyl-tRNA and P-site-bound deacylated tRNA move to the P and E sites, respectively. Catalyzes the coordinated movement of the two tRNA molecules, the mRNA and conformational changes in the ribosome.</text>
</comment>
<dbReference type="Gene3D" id="3.30.70.240">
    <property type="match status" value="1"/>
</dbReference>
<evidence type="ECO:0000256" key="6">
    <source>
        <dbReference type="ARBA" id="ARBA00024731"/>
    </source>
</evidence>
<keyword evidence="3 8" id="KW-0251">Elongation factor</keyword>
<dbReference type="InterPro" id="IPR047872">
    <property type="entry name" value="EFG_IV"/>
</dbReference>
<evidence type="ECO:0000259" key="7">
    <source>
        <dbReference type="PROSITE" id="PS51722"/>
    </source>
</evidence>
<keyword evidence="5" id="KW-0342">GTP-binding</keyword>
<dbReference type="Gene3D" id="3.40.50.300">
    <property type="entry name" value="P-loop containing nucleotide triphosphate hydrolases"/>
    <property type="match status" value="1"/>
</dbReference>
<dbReference type="GO" id="GO:0003924">
    <property type="term" value="F:GTPase activity"/>
    <property type="evidence" value="ECO:0007669"/>
    <property type="project" value="InterPro"/>
</dbReference>
<comment type="caution">
    <text evidence="8">The sequence shown here is derived from an EMBL/GenBank/DDBJ whole genome shotgun (WGS) entry which is preliminary data.</text>
</comment>
<evidence type="ECO:0000256" key="2">
    <source>
        <dbReference type="ARBA" id="ARBA00022741"/>
    </source>
</evidence>
<dbReference type="Pfam" id="PF00679">
    <property type="entry name" value="EFG_C"/>
    <property type="match status" value="1"/>
</dbReference>
<dbReference type="SMART" id="SM00838">
    <property type="entry name" value="EFG_C"/>
    <property type="match status" value="1"/>
</dbReference>
<evidence type="ECO:0000313" key="8">
    <source>
        <dbReference type="EMBL" id="RCX28072.1"/>
    </source>
</evidence>
<name>A0A369C277_9GAMM</name>
<dbReference type="PROSITE" id="PS51722">
    <property type="entry name" value="G_TR_2"/>
    <property type="match status" value="1"/>
</dbReference>
<dbReference type="InterPro" id="IPR009000">
    <property type="entry name" value="Transl_B-barrel_sf"/>
</dbReference>
<dbReference type="InterPro" id="IPR000795">
    <property type="entry name" value="T_Tr_GTP-bd_dom"/>
</dbReference>
<evidence type="ECO:0000256" key="3">
    <source>
        <dbReference type="ARBA" id="ARBA00022768"/>
    </source>
</evidence>
<dbReference type="CDD" id="cd03713">
    <property type="entry name" value="EFG_mtEFG_C"/>
    <property type="match status" value="1"/>
</dbReference>